<protein>
    <submittedName>
        <fullName evidence="6">Tetrahedral aminopeptidase</fullName>
        <ecNumber evidence="6">3.4.11.-</ecNumber>
    </submittedName>
</protein>
<comment type="similarity">
    <text evidence="1">Belongs to the peptidase M42 family.</text>
</comment>
<evidence type="ECO:0000256" key="3">
    <source>
        <dbReference type="ARBA" id="ARBA00022670"/>
    </source>
</evidence>
<evidence type="ECO:0000256" key="4">
    <source>
        <dbReference type="ARBA" id="ARBA00022723"/>
    </source>
</evidence>
<keyword evidence="7" id="KW-1185">Reference proteome</keyword>
<evidence type="ECO:0000313" key="7">
    <source>
        <dbReference type="Proteomes" id="UP000050535"/>
    </source>
</evidence>
<keyword evidence="2 6" id="KW-0031">Aminopeptidase</keyword>
<dbReference type="PANTHER" id="PTHR32481:SF0">
    <property type="entry name" value="AMINOPEPTIDASE YPDE-RELATED"/>
    <property type="match status" value="1"/>
</dbReference>
<evidence type="ECO:0000256" key="5">
    <source>
        <dbReference type="ARBA" id="ARBA00022801"/>
    </source>
</evidence>
<dbReference type="GO" id="GO:0006508">
    <property type="term" value="P:proteolysis"/>
    <property type="evidence" value="ECO:0007669"/>
    <property type="project" value="UniProtKB-KW"/>
</dbReference>
<organism evidence="6 7">
    <name type="scientific">Halolamina pelagica</name>
    <dbReference type="NCBI Taxonomy" id="699431"/>
    <lineage>
        <taxon>Archaea</taxon>
        <taxon>Methanobacteriati</taxon>
        <taxon>Methanobacteriota</taxon>
        <taxon>Stenosarchaea group</taxon>
        <taxon>Halobacteria</taxon>
        <taxon>Halobacteriales</taxon>
        <taxon>Haloferacaceae</taxon>
    </lineage>
</organism>
<proteinExistence type="inferred from homology"/>
<comment type="caution">
    <text evidence="6">The sequence shown here is derived from an EMBL/GenBank/DDBJ whole genome shotgun (WGS) entry which is preliminary data.</text>
</comment>
<evidence type="ECO:0000256" key="2">
    <source>
        <dbReference type="ARBA" id="ARBA00022438"/>
    </source>
</evidence>
<dbReference type="Pfam" id="PF05343">
    <property type="entry name" value="Peptidase_M42"/>
    <property type="match status" value="1"/>
</dbReference>
<keyword evidence="5 6" id="KW-0378">Hydrolase</keyword>
<dbReference type="InterPro" id="IPR051464">
    <property type="entry name" value="Peptidase_M42_aminopept"/>
</dbReference>
<evidence type="ECO:0000313" key="6">
    <source>
        <dbReference type="EMBL" id="KPN31726.1"/>
    </source>
</evidence>
<accession>A0A0P7GCL6</accession>
<dbReference type="GO" id="GO:0004177">
    <property type="term" value="F:aminopeptidase activity"/>
    <property type="evidence" value="ECO:0007669"/>
    <property type="project" value="UniProtKB-KW"/>
</dbReference>
<dbReference type="Gene3D" id="2.40.30.40">
    <property type="entry name" value="Peptidase M42, domain 2"/>
    <property type="match status" value="1"/>
</dbReference>
<dbReference type="GO" id="GO:0046872">
    <property type="term" value="F:metal ion binding"/>
    <property type="evidence" value="ECO:0007669"/>
    <property type="project" value="UniProtKB-KW"/>
</dbReference>
<dbReference type="InterPro" id="IPR008007">
    <property type="entry name" value="Peptidase_M42"/>
</dbReference>
<dbReference type="EC" id="3.4.11.-" evidence="6"/>
<evidence type="ECO:0000256" key="1">
    <source>
        <dbReference type="ARBA" id="ARBA00006272"/>
    </source>
</evidence>
<sequence length="211" mass="21859">MDLGLDGDAAADAVAVGDVITLDTEPRVLGDCVTGKALDDRAGVYALLAAARVAEPDATVHFCATVQEEVGLRGARAIATDDQFDPDLVIALDGTLERSVPGVDEAETITTLGDGVGIKRKDASVIPTPMVVDWLTDVAEDEGVEHQREVAWNIGTDTGALQNAGGAVLSGALSVPVRYHHSPVETAHRSDLTATVELLAAALARTGELVD</sequence>
<gene>
    <name evidence="6" type="primary">frvX_3</name>
    <name evidence="6" type="ORF">SY89_02476</name>
</gene>
<dbReference type="AlphaFoldDB" id="A0A0P7GCL6"/>
<dbReference type="EMBL" id="LGUC01000001">
    <property type="protein sequence ID" value="KPN31726.1"/>
    <property type="molecule type" value="Genomic_DNA"/>
</dbReference>
<dbReference type="Proteomes" id="UP000050535">
    <property type="component" value="Unassembled WGS sequence"/>
</dbReference>
<dbReference type="SUPFAM" id="SSF53187">
    <property type="entry name" value="Zn-dependent exopeptidases"/>
    <property type="match status" value="1"/>
</dbReference>
<dbReference type="PATRIC" id="fig|699431.3.peg.2541"/>
<keyword evidence="4" id="KW-0479">Metal-binding</keyword>
<dbReference type="Gene3D" id="3.40.630.10">
    <property type="entry name" value="Zn peptidases"/>
    <property type="match status" value="1"/>
</dbReference>
<dbReference type="PANTHER" id="PTHR32481">
    <property type="entry name" value="AMINOPEPTIDASE"/>
    <property type="match status" value="1"/>
</dbReference>
<reference evidence="7" key="1">
    <citation type="submission" date="2013-11" db="EMBL/GenBank/DDBJ databases">
        <authorList>
            <person name="Hoang H.T."/>
            <person name="Killian M.L."/>
            <person name="Madson D.M."/>
            <person name="Arruda P.H.E."/>
            <person name="Sun D."/>
            <person name="Schwartz K.J."/>
            <person name="Yoon K."/>
        </authorList>
    </citation>
    <scope>NUCLEOTIDE SEQUENCE [LARGE SCALE GENOMIC DNA]</scope>
    <source>
        <strain evidence="7">CDK2</strain>
    </source>
</reference>
<keyword evidence="3" id="KW-0645">Protease</keyword>
<dbReference type="STRING" id="699431.SY89_02476"/>
<dbReference type="InterPro" id="IPR023367">
    <property type="entry name" value="Peptidase_M42_dom2"/>
</dbReference>
<name>A0A0P7GCL6_9EURY</name>